<accession>A0ACB8JRV4</accession>
<dbReference type="EMBL" id="CM039175">
    <property type="protein sequence ID" value="KAH9734501.1"/>
    <property type="molecule type" value="Genomic_DNA"/>
</dbReference>
<name>A0ACB8JRV4_CITSI</name>
<sequence length="899" mass="100510">MKKNLGLLQPDCTVAKIKDTVVSITSPYGLDCASKVMLYVINPENQAKVALDSDFGLDVLLKIHHILGVKTLTVEVAPALYPQFQNSALLHALLTNLGVVLPDELINQLNDSVGENASVGGQASVRKDDVVDGQATVRGGESDEDALLSDYSDRNDCNDDDVNAQVMQAEIDGAAVGTLVDEDNEGTTETDIDSDSDGSLSGDNKEVKGVVDSSDDDIELGTVKLTNYIEQHEYKVGADGKNRLKLGHVFRDVAHFREILHEVMIRKEFAIKIVYSEPRRFVGTCKEIGCPWYVAGAKLNDGTGFILRQYNKKHECRLTSKTVKLSSSWVASKIKSQVAIDPNVKIDLLKNFMQETYGLKIQNLTLYRARAKARTEVFGDHSKGYQKLFEYAAAIHKADPGAICKVLCDSVSIPDKVLFQRFFVSFPAQRNAFLNGRRPFIGVDGCHLKGKYGGVLLAAVGMDGNNGIVPLAICVCEIENTETWGWFMEHLHSYLEDGRQVTFVSDRQKGLINAISNTWPTAYHRACCRHVYANFSKSFAGAQLKQLFWKATKSCNKHDFDEAMAEIKAVKEAAFEWLERELNECFNSWILVYRDRPCLTMLEEIRCRLMKRFTKRRHEAATWKGQLTPKVVRELDKKRKLAQKMIVQASGELNFQVMDAAYSPPRRFVVKLESRKCDCGYWEIVGLPCQHAMAAIGYARHAIEEYVPAWFATQTYLNTYSVMFSPLPDQCMWERTGRPLIDPPIVQKKVGRPKKSRKRAQNEPNKEKRKFFVICSFCGGSNHNLRSCPLRPSVARANRAKSHNSQIPSGLGQSSNTRGRKRRAQVGSGDVGTRGEQSSQGLSQSENPYQASNVTGYIRVSAVNHCQNLHLLNLHDQNIALRFCGVVETIAHACTPHQQ</sequence>
<dbReference type="Proteomes" id="UP000829398">
    <property type="component" value="Chromosome 6"/>
</dbReference>
<keyword evidence="2" id="KW-1185">Reference proteome</keyword>
<protein>
    <submittedName>
        <fullName evidence="1">SWIM-type domain-containing protein</fullName>
    </submittedName>
</protein>
<evidence type="ECO:0000313" key="2">
    <source>
        <dbReference type="Proteomes" id="UP000829398"/>
    </source>
</evidence>
<reference evidence="2" key="1">
    <citation type="journal article" date="2023" name="Hortic. Res.">
        <title>A chromosome-level phased genome enabling allele-level studies in sweet orange: a case study on citrus Huanglongbing tolerance.</title>
        <authorList>
            <person name="Wu B."/>
            <person name="Yu Q."/>
            <person name="Deng Z."/>
            <person name="Duan Y."/>
            <person name="Luo F."/>
            <person name="Gmitter F. Jr."/>
        </authorList>
    </citation>
    <scope>NUCLEOTIDE SEQUENCE [LARGE SCALE GENOMIC DNA]</scope>
    <source>
        <strain evidence="2">cv. Valencia</strain>
    </source>
</reference>
<gene>
    <name evidence="1" type="ORF">KPL71_017397</name>
</gene>
<comment type="caution">
    <text evidence="1">The sequence shown here is derived from an EMBL/GenBank/DDBJ whole genome shotgun (WGS) entry which is preliminary data.</text>
</comment>
<evidence type="ECO:0000313" key="1">
    <source>
        <dbReference type="EMBL" id="KAH9734501.1"/>
    </source>
</evidence>
<proteinExistence type="predicted"/>
<organism evidence="1 2">
    <name type="scientific">Citrus sinensis</name>
    <name type="common">Sweet orange</name>
    <name type="synonym">Citrus aurantium var. sinensis</name>
    <dbReference type="NCBI Taxonomy" id="2711"/>
    <lineage>
        <taxon>Eukaryota</taxon>
        <taxon>Viridiplantae</taxon>
        <taxon>Streptophyta</taxon>
        <taxon>Embryophyta</taxon>
        <taxon>Tracheophyta</taxon>
        <taxon>Spermatophyta</taxon>
        <taxon>Magnoliopsida</taxon>
        <taxon>eudicotyledons</taxon>
        <taxon>Gunneridae</taxon>
        <taxon>Pentapetalae</taxon>
        <taxon>rosids</taxon>
        <taxon>malvids</taxon>
        <taxon>Sapindales</taxon>
        <taxon>Rutaceae</taxon>
        <taxon>Aurantioideae</taxon>
        <taxon>Citrus</taxon>
    </lineage>
</organism>